<dbReference type="GO" id="GO:0008270">
    <property type="term" value="F:zinc ion binding"/>
    <property type="evidence" value="ECO:0007669"/>
    <property type="project" value="UniProtKB-KW"/>
</dbReference>
<dbReference type="InterPro" id="IPR007527">
    <property type="entry name" value="Znf_SWIM"/>
</dbReference>
<dbReference type="EMBL" id="WJBD01000001">
    <property type="protein sequence ID" value="MBC3886789.1"/>
    <property type="molecule type" value="Genomic_DNA"/>
</dbReference>
<evidence type="ECO:0000313" key="4">
    <source>
        <dbReference type="Proteomes" id="UP000616595"/>
    </source>
</evidence>
<organism evidence="3 4">
    <name type="scientific">Acetobacterium paludosum</name>
    <dbReference type="NCBI Taxonomy" id="52693"/>
    <lineage>
        <taxon>Bacteria</taxon>
        <taxon>Bacillati</taxon>
        <taxon>Bacillota</taxon>
        <taxon>Clostridia</taxon>
        <taxon>Eubacteriales</taxon>
        <taxon>Eubacteriaceae</taxon>
        <taxon>Acetobacterium</taxon>
    </lineage>
</organism>
<reference evidence="3" key="2">
    <citation type="submission" date="2020-10" db="EMBL/GenBank/DDBJ databases">
        <title>Comparative genomics of the Acetobacterium genus.</title>
        <authorList>
            <person name="Marshall C."/>
            <person name="May H."/>
            <person name="Norman S."/>
        </authorList>
    </citation>
    <scope>NUCLEOTIDE SEQUENCE</scope>
    <source>
        <strain evidence="3">DER-2019</strain>
    </source>
</reference>
<proteinExistence type="predicted"/>
<reference evidence="3" key="1">
    <citation type="submission" date="2019-10" db="EMBL/GenBank/DDBJ databases">
        <authorList>
            <person name="Ross D.E."/>
            <person name="Gulliver D."/>
        </authorList>
    </citation>
    <scope>NUCLEOTIDE SEQUENCE</scope>
    <source>
        <strain evidence="3">DER-2019</strain>
    </source>
</reference>
<evidence type="ECO:0000256" key="1">
    <source>
        <dbReference type="PROSITE-ProRule" id="PRU00325"/>
    </source>
</evidence>
<keyword evidence="4" id="KW-1185">Reference proteome</keyword>
<sequence>MKLNDFEKYIDETILDRGYDYYDEGRISEIIKQGDRDYLFTVEGTEVYQVTIKLDDQGEITQTGCDCPYDFGPICKHQVAAFYVLSDIVSNKQHQWPEIETANKQPALKDVLDTLTKEQLTQIIIGMADKDEMLKNTLMMRYSKGNPQQELQKCKRLMESIVRKYEGRSGYIEYQEADEFAAEMEELLEVANDTEDCCLSMDISSMLLIEAVEAFQYADDSDGCIGQLVSAAIDTIETIVADYADLDIELKGELFEKLLKLFDESVFDGWEDFRIDLLQIGIEFADVESLRNKLNQKIEATIGKLSGDPYKQYTVEALLRIELEIKSRYGTKAEVDEFIRQNLNYSSFREALINKRIKEKDFQSVIELTLEGEKKDRDHAGLVVRWKKIRYTAYKQLSQKKEQQQLAKELFLDGNFEYYQELKALNPGNETTLYQSLKQELKALKDWRGRELYRTLIVDAKDLDAIMNYVRENPQSIETYAGMLKETFKDEVIEIYQAYIKGAAGAARNRRDYQGVCKIIKQYKKIAGQKNQDKIIQELVAFYKKKPAFIDELSKVRR</sequence>
<dbReference type="Proteomes" id="UP000616595">
    <property type="component" value="Unassembled WGS sequence"/>
</dbReference>
<accession>A0A923KN54</accession>
<feature type="domain" description="SWIM-type" evidence="2">
    <location>
        <begin position="48"/>
        <end position="86"/>
    </location>
</feature>
<name>A0A923KN54_9FIRM</name>
<evidence type="ECO:0000313" key="3">
    <source>
        <dbReference type="EMBL" id="MBC3886789.1"/>
    </source>
</evidence>
<dbReference type="AlphaFoldDB" id="A0A923KN54"/>
<dbReference type="OrthoDB" id="9760715at2"/>
<keyword evidence="1" id="KW-0863">Zinc-finger</keyword>
<keyword evidence="1" id="KW-0479">Metal-binding</keyword>
<comment type="caution">
    <text evidence="3">The sequence shown here is derived from an EMBL/GenBank/DDBJ whole genome shotgun (WGS) entry which is preliminary data.</text>
</comment>
<keyword evidence="1" id="KW-0862">Zinc</keyword>
<dbReference type="RefSeq" id="WP_148565425.1">
    <property type="nucleotide sequence ID" value="NZ_RXYA01000001.1"/>
</dbReference>
<dbReference type="Pfam" id="PF04434">
    <property type="entry name" value="SWIM"/>
    <property type="match status" value="1"/>
</dbReference>
<dbReference type="PROSITE" id="PS50966">
    <property type="entry name" value="ZF_SWIM"/>
    <property type="match status" value="1"/>
</dbReference>
<protein>
    <recommendedName>
        <fullName evidence="2">SWIM-type domain-containing protein</fullName>
    </recommendedName>
</protein>
<gene>
    <name evidence="3" type="ORF">GH810_00460</name>
</gene>
<evidence type="ECO:0000259" key="2">
    <source>
        <dbReference type="PROSITE" id="PS50966"/>
    </source>
</evidence>